<name>A0A378NHE5_MANHA</name>
<evidence type="ECO:0000256" key="4">
    <source>
        <dbReference type="ARBA" id="ARBA00022692"/>
    </source>
</evidence>
<evidence type="ECO:0000256" key="7">
    <source>
        <dbReference type="ARBA" id="ARBA00023186"/>
    </source>
</evidence>
<dbReference type="InterPro" id="IPR023058">
    <property type="entry name" value="PPIase_PpiC_CS"/>
</dbReference>
<gene>
    <name evidence="14" type="primary">ppiD</name>
    <name evidence="14" type="ORF">NCTC9380_02557</name>
</gene>
<accession>A0A378NHE5</accession>
<dbReference type="SUPFAM" id="SSF54534">
    <property type="entry name" value="FKBP-like"/>
    <property type="match status" value="1"/>
</dbReference>
<dbReference type="PROSITE" id="PS50198">
    <property type="entry name" value="PPIC_PPIASE_2"/>
    <property type="match status" value="1"/>
</dbReference>
<dbReference type="InterPro" id="IPR027304">
    <property type="entry name" value="Trigger_fact/SurA_dom_sf"/>
</dbReference>
<sequence length="623" mass="69546">MIEKMHERTNGPVFKIIFALVSISFVIGGIGTGLISQDNSVAKVNGEEISQQLFNNTLNREQNRLNVELGSRFWDLMDSPEYAAQFNQSVLNGLIDEELLRQYAKELKLGISADQIKSEIVNSQMFQQDGKFSNELYQQTLRHNNLSADGYAAIVQEGMLQSQLQEGIINSDFNVPAQQALLAKLLLQQREVRLAEFSVAKEMENQTASEQELRAYYEANKTKLLAPEKLAVEYVTLSPKDVESKVEITNEQIQTYYDRNKADYVTKGEAHLAHIQVASEAEAQAIEQALKNGEDFATLAKNKSSDTLSANNGGDLGWAKAGTFPKAFEDAVANLTAGQMSAAVKVDNAYHIIKVLERKPEQVIELAQVKDKIAQTIRQELVLTEYSTVAREMANKAFENNSSLEEVAKAGNVELQKTDLFTRENVPTALQNEKVLKVLFEGELRQNKQNSDALDVGNDANPQTLFVRVSDYDAERPQTFDEAKAAVENFVKAEKAEKALLAKVEENVKALNEGKSVDVKFNAPQTLVYMQAEVENPVLAGTIFAMKKAQDKTTYQMARNQKGDVVIVALDNITEGNAEQFKTLAPQFEQANRLILRNEFLQSLRAKASIEVNEDFMQQRSSH</sequence>
<dbReference type="PROSITE" id="PS01096">
    <property type="entry name" value="PPIC_PPIASE_1"/>
    <property type="match status" value="1"/>
</dbReference>
<organism evidence="14 15">
    <name type="scientific">Mannheimia haemolytica</name>
    <name type="common">Pasteurella haemolytica</name>
    <dbReference type="NCBI Taxonomy" id="75985"/>
    <lineage>
        <taxon>Bacteria</taxon>
        <taxon>Pseudomonadati</taxon>
        <taxon>Pseudomonadota</taxon>
        <taxon>Gammaproteobacteria</taxon>
        <taxon>Pasteurellales</taxon>
        <taxon>Pasteurellaceae</taxon>
        <taxon>Mannheimia</taxon>
    </lineage>
</organism>
<dbReference type="AlphaFoldDB" id="A0A378NHE5"/>
<dbReference type="InterPro" id="IPR000297">
    <property type="entry name" value="PPIase_PpiC"/>
</dbReference>
<dbReference type="RefSeq" id="WP_006251950.1">
    <property type="nucleotide sequence ID" value="NZ_CP017484.1"/>
</dbReference>
<dbReference type="EMBL" id="UGPL01000006">
    <property type="protein sequence ID" value="STY67206.1"/>
    <property type="molecule type" value="Genomic_DNA"/>
</dbReference>
<keyword evidence="2" id="KW-1003">Cell membrane</keyword>
<keyword evidence="4 12" id="KW-0812">Transmembrane</keyword>
<comment type="subcellular location">
    <subcellularLocation>
        <location evidence="1">Cell inner membrane</location>
        <topology evidence="1">Single-pass type II membrane protein</topology>
        <orientation evidence="1">Periplasmic side</orientation>
    </subcellularLocation>
</comment>
<evidence type="ECO:0000256" key="8">
    <source>
        <dbReference type="ARBA" id="ARBA00038408"/>
    </source>
</evidence>
<evidence type="ECO:0000256" key="11">
    <source>
        <dbReference type="PROSITE-ProRule" id="PRU00278"/>
    </source>
</evidence>
<dbReference type="Proteomes" id="UP000254031">
    <property type="component" value="Unassembled WGS sequence"/>
</dbReference>
<dbReference type="GO" id="GO:0003755">
    <property type="term" value="F:peptidyl-prolyl cis-trans isomerase activity"/>
    <property type="evidence" value="ECO:0007669"/>
    <property type="project" value="UniProtKB-KW"/>
</dbReference>
<dbReference type="Gene3D" id="1.10.4030.10">
    <property type="entry name" value="Porin chaperone SurA, peptide-binding domain"/>
    <property type="match status" value="1"/>
</dbReference>
<evidence type="ECO:0000259" key="13">
    <source>
        <dbReference type="PROSITE" id="PS50198"/>
    </source>
</evidence>
<reference evidence="14 15" key="1">
    <citation type="submission" date="2018-06" db="EMBL/GenBank/DDBJ databases">
        <authorList>
            <consortium name="Pathogen Informatics"/>
            <person name="Doyle S."/>
        </authorList>
    </citation>
    <scope>NUCLEOTIDE SEQUENCE [LARGE SCALE GENOMIC DNA]</scope>
    <source>
        <strain evidence="14 15">NCTC9380</strain>
    </source>
</reference>
<keyword evidence="5 12" id="KW-1133">Transmembrane helix</keyword>
<proteinExistence type="inferred from homology"/>
<keyword evidence="3" id="KW-0997">Cell inner membrane</keyword>
<keyword evidence="11" id="KW-0697">Rotamase</keyword>
<evidence type="ECO:0000256" key="9">
    <source>
        <dbReference type="ARBA" id="ARBA00040743"/>
    </source>
</evidence>
<dbReference type="Pfam" id="PF13145">
    <property type="entry name" value="Rotamase_2"/>
    <property type="match status" value="1"/>
</dbReference>
<dbReference type="Pfam" id="PF13624">
    <property type="entry name" value="SurA_N_3"/>
    <property type="match status" value="1"/>
</dbReference>
<evidence type="ECO:0000256" key="5">
    <source>
        <dbReference type="ARBA" id="ARBA00022989"/>
    </source>
</evidence>
<keyword evidence="6 12" id="KW-0472">Membrane</keyword>
<feature type="transmembrane region" description="Helical" evidence="12">
    <location>
        <begin position="12"/>
        <end position="35"/>
    </location>
</feature>
<dbReference type="PANTHER" id="PTHR47529:SF1">
    <property type="entry name" value="PERIPLASMIC CHAPERONE PPID"/>
    <property type="match status" value="1"/>
</dbReference>
<evidence type="ECO:0000256" key="2">
    <source>
        <dbReference type="ARBA" id="ARBA00022475"/>
    </source>
</evidence>
<dbReference type="Gene3D" id="3.10.50.40">
    <property type="match status" value="1"/>
</dbReference>
<protein>
    <recommendedName>
        <fullName evidence="9">Periplasmic chaperone PpiD</fullName>
    </recommendedName>
    <alternativeName>
        <fullName evidence="10">Periplasmic folding chaperone</fullName>
    </alternativeName>
</protein>
<evidence type="ECO:0000313" key="14">
    <source>
        <dbReference type="EMBL" id="STY67206.1"/>
    </source>
</evidence>
<dbReference type="PANTHER" id="PTHR47529">
    <property type="entry name" value="PEPTIDYL-PROLYL CIS-TRANS ISOMERASE D"/>
    <property type="match status" value="1"/>
</dbReference>
<dbReference type="InterPro" id="IPR052029">
    <property type="entry name" value="PpiD_chaperone"/>
</dbReference>
<evidence type="ECO:0000256" key="3">
    <source>
        <dbReference type="ARBA" id="ARBA00022519"/>
    </source>
</evidence>
<feature type="domain" description="PpiC" evidence="13">
    <location>
        <begin position="267"/>
        <end position="357"/>
    </location>
</feature>
<keyword evidence="7" id="KW-0143">Chaperone</keyword>
<comment type="similarity">
    <text evidence="8">Belongs to the PpiD chaperone family.</text>
</comment>
<evidence type="ECO:0000313" key="15">
    <source>
        <dbReference type="Proteomes" id="UP000254031"/>
    </source>
</evidence>
<evidence type="ECO:0000256" key="6">
    <source>
        <dbReference type="ARBA" id="ARBA00023136"/>
    </source>
</evidence>
<keyword evidence="11 14" id="KW-0413">Isomerase</keyword>
<dbReference type="InterPro" id="IPR046357">
    <property type="entry name" value="PPIase_dom_sf"/>
</dbReference>
<evidence type="ECO:0000256" key="12">
    <source>
        <dbReference type="SAM" id="Phobius"/>
    </source>
</evidence>
<dbReference type="SUPFAM" id="SSF109998">
    <property type="entry name" value="Triger factor/SurA peptide-binding domain-like"/>
    <property type="match status" value="1"/>
</dbReference>
<evidence type="ECO:0000256" key="1">
    <source>
        <dbReference type="ARBA" id="ARBA00004382"/>
    </source>
</evidence>
<dbReference type="GO" id="GO:0005886">
    <property type="term" value="C:plasma membrane"/>
    <property type="evidence" value="ECO:0007669"/>
    <property type="project" value="UniProtKB-SubCell"/>
</dbReference>
<evidence type="ECO:0000256" key="10">
    <source>
        <dbReference type="ARBA" id="ARBA00042775"/>
    </source>
</evidence>